<reference evidence="3 4" key="1">
    <citation type="submission" date="2022-11" db="EMBL/GenBank/DDBJ databases">
        <title>The characterization of three novel Bacteroidetes species and genomic analysis of their roles in tidal elemental geochemical cycles.</title>
        <authorList>
            <person name="Ma K.-J."/>
        </authorList>
    </citation>
    <scope>NUCLEOTIDE SEQUENCE [LARGE SCALE GENOMIC DNA]</scope>
    <source>
        <strain evidence="3 4">M82</strain>
    </source>
</reference>
<keyword evidence="4" id="KW-1185">Reference proteome</keyword>
<keyword evidence="1" id="KW-0732">Signal</keyword>
<feature type="chain" id="PRO_5046821730" evidence="1">
    <location>
        <begin position="19"/>
        <end position="466"/>
    </location>
</feature>
<dbReference type="Pfam" id="PF03572">
    <property type="entry name" value="Peptidase_S41"/>
    <property type="match status" value="1"/>
</dbReference>
<dbReference type="EMBL" id="JAPFQO010000003">
    <property type="protein sequence ID" value="MCX2739492.1"/>
    <property type="molecule type" value="Genomic_DNA"/>
</dbReference>
<protein>
    <submittedName>
        <fullName evidence="3">S41 family peptidase</fullName>
    </submittedName>
</protein>
<dbReference type="InterPro" id="IPR005151">
    <property type="entry name" value="Tail-specific_protease"/>
</dbReference>
<dbReference type="SMART" id="SM00245">
    <property type="entry name" value="TSPc"/>
    <property type="match status" value="1"/>
</dbReference>
<feature type="signal peptide" evidence="1">
    <location>
        <begin position="1"/>
        <end position="18"/>
    </location>
</feature>
<gene>
    <name evidence="3" type="ORF">OO017_06000</name>
</gene>
<dbReference type="Gene3D" id="3.90.226.10">
    <property type="entry name" value="2-enoyl-CoA Hydratase, Chain A, domain 1"/>
    <property type="match status" value="1"/>
</dbReference>
<proteinExistence type="predicted"/>
<evidence type="ECO:0000313" key="4">
    <source>
        <dbReference type="Proteomes" id="UP001207228"/>
    </source>
</evidence>
<evidence type="ECO:0000313" key="3">
    <source>
        <dbReference type="EMBL" id="MCX2739492.1"/>
    </source>
</evidence>
<evidence type="ECO:0000256" key="1">
    <source>
        <dbReference type="SAM" id="SignalP"/>
    </source>
</evidence>
<dbReference type="SUPFAM" id="SSF52096">
    <property type="entry name" value="ClpP/crotonase"/>
    <property type="match status" value="1"/>
</dbReference>
<name>A0ABT3RDP0_9BACT</name>
<comment type="caution">
    <text evidence="3">The sequence shown here is derived from an EMBL/GenBank/DDBJ whole genome shotgun (WGS) entry which is preliminary data.</text>
</comment>
<feature type="domain" description="Tail specific protease" evidence="2">
    <location>
        <begin position="205"/>
        <end position="432"/>
    </location>
</feature>
<dbReference type="Gene3D" id="3.30.750.44">
    <property type="match status" value="1"/>
</dbReference>
<dbReference type="PANTHER" id="PTHR32060:SF30">
    <property type="entry name" value="CARBOXY-TERMINAL PROCESSING PROTEASE CTPA"/>
    <property type="match status" value="1"/>
</dbReference>
<dbReference type="PANTHER" id="PTHR32060">
    <property type="entry name" value="TAIL-SPECIFIC PROTEASE"/>
    <property type="match status" value="1"/>
</dbReference>
<dbReference type="InterPro" id="IPR029045">
    <property type="entry name" value="ClpP/crotonase-like_dom_sf"/>
</dbReference>
<organism evidence="3 4">
    <name type="scientific">Pontibacter anaerobius</name>
    <dbReference type="NCBI Taxonomy" id="2993940"/>
    <lineage>
        <taxon>Bacteria</taxon>
        <taxon>Pseudomonadati</taxon>
        <taxon>Bacteroidota</taxon>
        <taxon>Cytophagia</taxon>
        <taxon>Cytophagales</taxon>
        <taxon>Hymenobacteraceae</taxon>
        <taxon>Pontibacter</taxon>
    </lineage>
</organism>
<evidence type="ECO:0000259" key="2">
    <source>
        <dbReference type="SMART" id="SM00245"/>
    </source>
</evidence>
<dbReference type="Proteomes" id="UP001207228">
    <property type="component" value="Unassembled WGS sequence"/>
</dbReference>
<sequence>MKKYLIALLLLTAFAVKAQVPNTLSAADKVYGLSKFWQEVNYNFVYLDKVDREKWDKAYREAITKVQATKNDYAYYRELQKFCALLNDGHTNIYLPRSIDSLVQVNTFGKYKIFLSNIDNKAVVTRTNLSIKDEVPIGSEIIEVNGLATADYLQQNVMPYISSSTDYVLMDWAINNLLTGMQGEKYDIKYKTPKGKVKSLTLTHAKTTEQEVYPALEKKELLELKWYPNQTAYLALNGFHDPKINELFLAKLPELRKAKALIIDLRYNGGGSTDIGRQILDYLSPDTLLYGSKNTTRQHLASYKAWGVFTAPKDTVGNEWAARSLNAFQDRLMHEFDYSPAQNKVQQSEKVIVPTAILIGHKTASAAEDFLIYADNQKHMTKIGENSFGSTGQPFMFEMPGGGHARICTKKDTYPDGREFVGYGVKPDIEVKMTLQDYIQKKDPVLEKALMQLKKQKLHLSSINNF</sequence>
<dbReference type="RefSeq" id="WP_266051557.1">
    <property type="nucleotide sequence ID" value="NZ_JAPFQO010000003.1"/>
</dbReference>
<accession>A0ABT3RDP0</accession>